<dbReference type="AlphaFoldDB" id="A0A9Q0KGP7"/>
<comment type="caution">
    <text evidence="1">The sequence shown here is derived from an EMBL/GenBank/DDBJ whole genome shotgun (WGS) entry which is preliminary data.</text>
</comment>
<dbReference type="EMBL" id="JAMYWD010000005">
    <property type="protein sequence ID" value="KAJ4969966.1"/>
    <property type="molecule type" value="Genomic_DNA"/>
</dbReference>
<protein>
    <submittedName>
        <fullName evidence="1">Uncharacterized protein</fullName>
    </submittedName>
</protein>
<keyword evidence="2" id="KW-1185">Reference proteome</keyword>
<proteinExistence type="predicted"/>
<reference evidence="1" key="1">
    <citation type="journal article" date="2023" name="Plant J.">
        <title>The genome of the king protea, Protea cynaroides.</title>
        <authorList>
            <person name="Chang J."/>
            <person name="Duong T.A."/>
            <person name="Schoeman C."/>
            <person name="Ma X."/>
            <person name="Roodt D."/>
            <person name="Barker N."/>
            <person name="Li Z."/>
            <person name="Van de Peer Y."/>
            <person name="Mizrachi E."/>
        </authorList>
    </citation>
    <scope>NUCLEOTIDE SEQUENCE</scope>
    <source>
        <tissue evidence="1">Young leaves</tissue>
    </source>
</reference>
<organism evidence="1 2">
    <name type="scientific">Protea cynaroides</name>
    <dbReference type="NCBI Taxonomy" id="273540"/>
    <lineage>
        <taxon>Eukaryota</taxon>
        <taxon>Viridiplantae</taxon>
        <taxon>Streptophyta</taxon>
        <taxon>Embryophyta</taxon>
        <taxon>Tracheophyta</taxon>
        <taxon>Spermatophyta</taxon>
        <taxon>Magnoliopsida</taxon>
        <taxon>Proteales</taxon>
        <taxon>Proteaceae</taxon>
        <taxon>Protea</taxon>
    </lineage>
</organism>
<sequence>MGIKVSWVQRSAGGDTVVPPDMEVNLGGSVGIQATITGMTGVVTPSSHVGDSFSVLKSTDPSVVLMAGRSQSAEDVIRSLDLVVFATKDLVVLATKSSGACSEVNACVITCGNNCYFG</sequence>
<evidence type="ECO:0000313" key="1">
    <source>
        <dbReference type="EMBL" id="KAJ4969966.1"/>
    </source>
</evidence>
<name>A0A9Q0KGP7_9MAGN</name>
<gene>
    <name evidence="1" type="ORF">NE237_003065</name>
</gene>
<evidence type="ECO:0000313" key="2">
    <source>
        <dbReference type="Proteomes" id="UP001141806"/>
    </source>
</evidence>
<accession>A0A9Q0KGP7</accession>
<dbReference type="Proteomes" id="UP001141806">
    <property type="component" value="Unassembled WGS sequence"/>
</dbReference>